<dbReference type="EMBL" id="FMJD01000013">
    <property type="protein sequence ID" value="SCM78645.1"/>
    <property type="molecule type" value="Genomic_DNA"/>
</dbReference>
<dbReference type="CDD" id="cd04301">
    <property type="entry name" value="NAT_SF"/>
    <property type="match status" value="1"/>
</dbReference>
<proteinExistence type="predicted"/>
<dbReference type="RefSeq" id="WP_288198192.1">
    <property type="nucleotide sequence ID" value="NZ_LT608334.1"/>
</dbReference>
<dbReference type="InterPro" id="IPR000182">
    <property type="entry name" value="GNAT_dom"/>
</dbReference>
<dbReference type="PROSITE" id="PS51186">
    <property type="entry name" value="GNAT"/>
    <property type="match status" value="1"/>
</dbReference>
<keyword evidence="1 4" id="KW-0808">Transferase</keyword>
<evidence type="ECO:0000313" key="4">
    <source>
        <dbReference type="EMBL" id="SCM78645.1"/>
    </source>
</evidence>
<dbReference type="GO" id="GO:0016747">
    <property type="term" value="F:acyltransferase activity, transferring groups other than amino-acyl groups"/>
    <property type="evidence" value="ECO:0007669"/>
    <property type="project" value="InterPro"/>
</dbReference>
<feature type="domain" description="N-acetyltransferase" evidence="3">
    <location>
        <begin position="1"/>
        <end position="145"/>
    </location>
</feature>
<evidence type="ECO:0000259" key="3">
    <source>
        <dbReference type="PROSITE" id="PS51186"/>
    </source>
</evidence>
<protein>
    <submittedName>
        <fullName evidence="4">GCN5-related N-acetyltransferase</fullName>
    </submittedName>
</protein>
<dbReference type="Pfam" id="PF13508">
    <property type="entry name" value="Acetyltransf_7"/>
    <property type="match status" value="1"/>
</dbReference>
<reference evidence="4" key="1">
    <citation type="submission" date="2016-08" db="EMBL/GenBank/DDBJ databases">
        <authorList>
            <person name="Seilhamer J.J."/>
        </authorList>
    </citation>
    <scope>NUCLEOTIDE SEQUENCE</scope>
    <source>
        <strain evidence="4">86</strain>
    </source>
</reference>
<dbReference type="PANTHER" id="PTHR43877:SF1">
    <property type="entry name" value="ACETYLTRANSFERASE"/>
    <property type="match status" value="1"/>
</dbReference>
<keyword evidence="2" id="KW-0012">Acyltransferase</keyword>
<evidence type="ECO:0000256" key="2">
    <source>
        <dbReference type="ARBA" id="ARBA00023315"/>
    </source>
</evidence>
<accession>A0A212LM79</accession>
<dbReference type="InterPro" id="IPR050832">
    <property type="entry name" value="Bact_Acetyltransf"/>
</dbReference>
<dbReference type="Gene3D" id="3.40.630.30">
    <property type="match status" value="1"/>
</dbReference>
<dbReference type="AlphaFoldDB" id="A0A212LM79"/>
<dbReference type="PANTHER" id="PTHR43877">
    <property type="entry name" value="AMINOALKYLPHOSPHONATE N-ACETYLTRANSFERASE-RELATED-RELATED"/>
    <property type="match status" value="1"/>
</dbReference>
<sequence>MIAYMNEQAGDVFAREMLLDRAFGPARFRKSSEKIRSGRLPAEGLALVARDGDRLVGSVRLWDAAADGSGTPLLLLGPLAVEDDCRGAGIGAALMRLAVERARALGHGAVVLVGDEPYYRRFGFSTEGMERLAMPGPFEPARFLGLELVADALDGAEGVLRPAGRMVPAEPATVAA</sequence>
<dbReference type="SUPFAM" id="SSF55729">
    <property type="entry name" value="Acyl-CoA N-acyltransferases (Nat)"/>
    <property type="match status" value="1"/>
</dbReference>
<name>A0A212LM79_9HYPH</name>
<dbReference type="InterPro" id="IPR016181">
    <property type="entry name" value="Acyl_CoA_acyltransferase"/>
</dbReference>
<organism evidence="4">
    <name type="scientific">uncultured Pleomorphomonas sp</name>
    <dbReference type="NCBI Taxonomy" id="442121"/>
    <lineage>
        <taxon>Bacteria</taxon>
        <taxon>Pseudomonadati</taxon>
        <taxon>Pseudomonadota</taxon>
        <taxon>Alphaproteobacteria</taxon>
        <taxon>Hyphomicrobiales</taxon>
        <taxon>Pleomorphomonadaceae</taxon>
        <taxon>Pleomorphomonas</taxon>
        <taxon>environmental samples</taxon>
    </lineage>
</organism>
<evidence type="ECO:0000256" key="1">
    <source>
        <dbReference type="ARBA" id="ARBA00022679"/>
    </source>
</evidence>
<gene>
    <name evidence="4" type="ORF">KL86PLE_90009</name>
</gene>